<evidence type="ECO:0000259" key="2">
    <source>
        <dbReference type="Pfam" id="PF05641"/>
    </source>
</evidence>
<dbReference type="Proteomes" id="UP001327560">
    <property type="component" value="Chromosome 4"/>
</dbReference>
<gene>
    <name evidence="3" type="ORF">Cni_G13948</name>
</gene>
<feature type="transmembrane region" description="Helical" evidence="1">
    <location>
        <begin position="12"/>
        <end position="31"/>
    </location>
</feature>
<feature type="domain" description="Agenet-like" evidence="2">
    <location>
        <begin position="37"/>
        <end position="89"/>
    </location>
</feature>
<keyword evidence="1" id="KW-0472">Membrane</keyword>
<name>A0AAQ3QD69_9LILI</name>
<dbReference type="Pfam" id="PF05641">
    <property type="entry name" value="Agenet"/>
    <property type="match status" value="1"/>
</dbReference>
<protein>
    <recommendedName>
        <fullName evidence="2">Agenet-like domain-containing protein</fullName>
    </recommendedName>
</protein>
<keyword evidence="4" id="KW-1185">Reference proteome</keyword>
<proteinExistence type="predicted"/>
<evidence type="ECO:0000313" key="3">
    <source>
        <dbReference type="EMBL" id="WOL05221.1"/>
    </source>
</evidence>
<accession>A0AAQ3QD69</accession>
<organism evidence="3 4">
    <name type="scientific">Canna indica</name>
    <name type="common">Indian-shot</name>
    <dbReference type="NCBI Taxonomy" id="4628"/>
    <lineage>
        <taxon>Eukaryota</taxon>
        <taxon>Viridiplantae</taxon>
        <taxon>Streptophyta</taxon>
        <taxon>Embryophyta</taxon>
        <taxon>Tracheophyta</taxon>
        <taxon>Spermatophyta</taxon>
        <taxon>Magnoliopsida</taxon>
        <taxon>Liliopsida</taxon>
        <taxon>Zingiberales</taxon>
        <taxon>Cannaceae</taxon>
        <taxon>Canna</taxon>
    </lineage>
</organism>
<dbReference type="EMBL" id="CP136893">
    <property type="protein sequence ID" value="WOL05221.1"/>
    <property type="molecule type" value="Genomic_DNA"/>
</dbReference>
<keyword evidence="1" id="KW-1133">Transmembrane helix</keyword>
<sequence length="100" mass="11402">MWEEKSDRSQSFTVVVEGFVHEAVIIVIMMFKKESRVKVWTTSEVSSGSWWSIVSSNGHTYSIRYDGYPAGSKVAMDMVPRKAIRPFPPLVGGVDRFDLW</sequence>
<evidence type="ECO:0000256" key="1">
    <source>
        <dbReference type="SAM" id="Phobius"/>
    </source>
</evidence>
<dbReference type="AlphaFoldDB" id="A0AAQ3QD69"/>
<dbReference type="InterPro" id="IPR008395">
    <property type="entry name" value="Agenet-like_dom"/>
</dbReference>
<evidence type="ECO:0000313" key="4">
    <source>
        <dbReference type="Proteomes" id="UP001327560"/>
    </source>
</evidence>
<reference evidence="3 4" key="1">
    <citation type="submission" date="2023-10" db="EMBL/GenBank/DDBJ databases">
        <title>Chromosome-scale genome assembly provides insights into flower coloration mechanisms of Canna indica.</title>
        <authorList>
            <person name="Li C."/>
        </authorList>
    </citation>
    <scope>NUCLEOTIDE SEQUENCE [LARGE SCALE GENOMIC DNA]</scope>
    <source>
        <tissue evidence="3">Flower</tissue>
    </source>
</reference>
<keyword evidence="1" id="KW-0812">Transmembrane</keyword>